<dbReference type="RefSeq" id="XP_060447554.1">
    <property type="nucleotide sequence ID" value="XM_060582448.1"/>
</dbReference>
<protein>
    <submittedName>
        <fullName evidence="1">Uncharacterized protein</fullName>
    </submittedName>
</protein>
<organism evidence="1 2">
    <name type="scientific">Colletotrichum phormii</name>
    <dbReference type="NCBI Taxonomy" id="359342"/>
    <lineage>
        <taxon>Eukaryota</taxon>
        <taxon>Fungi</taxon>
        <taxon>Dikarya</taxon>
        <taxon>Ascomycota</taxon>
        <taxon>Pezizomycotina</taxon>
        <taxon>Sordariomycetes</taxon>
        <taxon>Hypocreomycetidae</taxon>
        <taxon>Glomerellales</taxon>
        <taxon>Glomerellaceae</taxon>
        <taxon>Colletotrichum</taxon>
        <taxon>Colletotrichum acutatum species complex</taxon>
    </lineage>
</organism>
<name>A0AAJ0EG52_9PEZI</name>
<dbReference type="Proteomes" id="UP001243989">
    <property type="component" value="Unassembled WGS sequence"/>
</dbReference>
<evidence type="ECO:0000313" key="2">
    <source>
        <dbReference type="Proteomes" id="UP001243989"/>
    </source>
</evidence>
<dbReference type="GeneID" id="85467310"/>
<gene>
    <name evidence="1" type="ORF">BDP81DRAFT_193798</name>
</gene>
<sequence>MRRKVEVACSRPGMTAPGSVQSVALMRARQLQIRCILCDEVGDGMDALERQGCRYRSAKRLESSIGDESRLMLSMAPGWTICHDRQIGNEPEASQKTAVRNGAM</sequence>
<accession>A0AAJ0EG52</accession>
<proteinExistence type="predicted"/>
<reference evidence="1" key="1">
    <citation type="submission" date="2021-06" db="EMBL/GenBank/DDBJ databases">
        <title>Comparative genomics, transcriptomics and evolutionary studies reveal genomic signatures of adaptation to plant cell wall in hemibiotrophic fungi.</title>
        <authorList>
            <consortium name="DOE Joint Genome Institute"/>
            <person name="Baroncelli R."/>
            <person name="Diaz J.F."/>
            <person name="Benocci T."/>
            <person name="Peng M."/>
            <person name="Battaglia E."/>
            <person name="Haridas S."/>
            <person name="Andreopoulos W."/>
            <person name="Labutti K."/>
            <person name="Pangilinan J."/>
            <person name="Floch G.L."/>
            <person name="Makela M.R."/>
            <person name="Henrissat B."/>
            <person name="Grigoriev I.V."/>
            <person name="Crouch J.A."/>
            <person name="De Vries R.P."/>
            <person name="Sukno S.A."/>
            <person name="Thon M.R."/>
        </authorList>
    </citation>
    <scope>NUCLEOTIDE SEQUENCE</scope>
    <source>
        <strain evidence="1">CBS 102054</strain>
    </source>
</reference>
<evidence type="ECO:0000313" key="1">
    <source>
        <dbReference type="EMBL" id="KAK1638947.1"/>
    </source>
</evidence>
<comment type="caution">
    <text evidence="1">The sequence shown here is derived from an EMBL/GenBank/DDBJ whole genome shotgun (WGS) entry which is preliminary data.</text>
</comment>
<dbReference type="AlphaFoldDB" id="A0AAJ0EG52"/>
<dbReference type="EMBL" id="JAHMHQ010000006">
    <property type="protein sequence ID" value="KAK1638947.1"/>
    <property type="molecule type" value="Genomic_DNA"/>
</dbReference>
<keyword evidence="2" id="KW-1185">Reference proteome</keyword>